<accession>A0A081NC01</accession>
<comment type="caution">
    <text evidence="1">The sequence shown here is derived from an EMBL/GenBank/DDBJ whole genome shotgun (WGS) entry which is preliminary data.</text>
</comment>
<gene>
    <name evidence="1" type="ORF">GZ77_05700</name>
</gene>
<dbReference type="SUPFAM" id="SSF53927">
    <property type="entry name" value="Cytidine deaminase-like"/>
    <property type="match status" value="1"/>
</dbReference>
<evidence type="ECO:0000313" key="1">
    <source>
        <dbReference type="EMBL" id="KEQ15974.1"/>
    </source>
</evidence>
<dbReference type="AlphaFoldDB" id="A0A081NC01"/>
<dbReference type="EMBL" id="JOKG01000001">
    <property type="protein sequence ID" value="KEQ15974.1"/>
    <property type="molecule type" value="Genomic_DNA"/>
</dbReference>
<protein>
    <recommendedName>
        <fullName evidence="3">CMP/dCMP-type deaminase domain-containing protein</fullName>
    </recommendedName>
</protein>
<dbReference type="RefSeq" id="WP_034873234.1">
    <property type="nucleotide sequence ID" value="NZ_JOKG01000001.1"/>
</dbReference>
<dbReference type="GO" id="GO:0003824">
    <property type="term" value="F:catalytic activity"/>
    <property type="evidence" value="ECO:0007669"/>
    <property type="project" value="InterPro"/>
</dbReference>
<evidence type="ECO:0008006" key="3">
    <source>
        <dbReference type="Google" id="ProtNLM"/>
    </source>
</evidence>
<dbReference type="Gene3D" id="3.40.140.10">
    <property type="entry name" value="Cytidine Deaminase, domain 2"/>
    <property type="match status" value="1"/>
</dbReference>
<dbReference type="InterPro" id="IPR016193">
    <property type="entry name" value="Cytidine_deaminase-like"/>
</dbReference>
<organism evidence="1 2">
    <name type="scientific">Endozoicomonas montiporae</name>
    <dbReference type="NCBI Taxonomy" id="1027273"/>
    <lineage>
        <taxon>Bacteria</taxon>
        <taxon>Pseudomonadati</taxon>
        <taxon>Pseudomonadota</taxon>
        <taxon>Gammaproteobacteria</taxon>
        <taxon>Oceanospirillales</taxon>
        <taxon>Endozoicomonadaceae</taxon>
        <taxon>Endozoicomonas</taxon>
    </lineage>
</organism>
<name>A0A081NC01_9GAMM</name>
<sequence length="186" mass="20676">MQEYEELMGELIELGITANPVCPFACCIIDPCGQILVTAANAMHISPLYTAEGLAMHMLAGNYHCKPEQKLTLVTNAEPDSGAMAAIIWARCSGINISRIIYGASRAGIKQIWDCDFSFTAQQMLESVTEEHRPELIGQVIEEDCLESFREGRELKEEGDTPVMSLDLDDYWMAGDWLLDLDDPVE</sequence>
<reference evidence="1 2" key="1">
    <citation type="submission" date="2014-06" db="EMBL/GenBank/DDBJ databases">
        <title>Whole Genome Sequences of Three Symbiotic Endozoicomonas Bacteria.</title>
        <authorList>
            <person name="Neave M.J."/>
            <person name="Apprill A."/>
            <person name="Voolstra C.R."/>
        </authorList>
    </citation>
    <scope>NUCLEOTIDE SEQUENCE [LARGE SCALE GENOMIC DNA]</scope>
    <source>
        <strain evidence="1 2">LMG 24815</strain>
    </source>
</reference>
<evidence type="ECO:0000313" key="2">
    <source>
        <dbReference type="Proteomes" id="UP000028006"/>
    </source>
</evidence>
<dbReference type="Proteomes" id="UP000028006">
    <property type="component" value="Unassembled WGS sequence"/>
</dbReference>
<proteinExistence type="predicted"/>
<keyword evidence="2" id="KW-1185">Reference proteome</keyword>